<reference evidence="1" key="2">
    <citation type="submission" date="2021-04" db="EMBL/GenBank/DDBJ databases">
        <authorList>
            <person name="Gilroy R."/>
        </authorList>
    </citation>
    <scope>NUCLEOTIDE SEQUENCE</scope>
    <source>
        <strain evidence="1">12435</strain>
    </source>
</reference>
<dbReference type="EMBL" id="DXHS01000031">
    <property type="protein sequence ID" value="HIW02072.1"/>
    <property type="molecule type" value="Genomic_DNA"/>
</dbReference>
<reference evidence="1" key="1">
    <citation type="journal article" date="2021" name="PeerJ">
        <title>Extensive microbial diversity within the chicken gut microbiome revealed by metagenomics and culture.</title>
        <authorList>
            <person name="Gilroy R."/>
            <person name="Ravi A."/>
            <person name="Getino M."/>
            <person name="Pursley I."/>
            <person name="Horton D.L."/>
            <person name="Alikhan N.F."/>
            <person name="Baker D."/>
            <person name="Gharbi K."/>
            <person name="Hall N."/>
            <person name="Watson M."/>
            <person name="Adriaenssens E.M."/>
            <person name="Foster-Nyarko E."/>
            <person name="Jarju S."/>
            <person name="Secka A."/>
            <person name="Antonio M."/>
            <person name="Oren A."/>
            <person name="Chaudhuri R.R."/>
            <person name="La Ragione R."/>
            <person name="Hildebrand F."/>
            <person name="Pallen M.J."/>
        </authorList>
    </citation>
    <scope>NUCLEOTIDE SEQUENCE</scope>
    <source>
        <strain evidence="1">12435</strain>
    </source>
</reference>
<evidence type="ECO:0000313" key="2">
    <source>
        <dbReference type="Proteomes" id="UP000823990"/>
    </source>
</evidence>
<dbReference type="SUPFAM" id="SSF56507">
    <property type="entry name" value="Methionine synthase activation domain-like"/>
    <property type="match status" value="1"/>
</dbReference>
<dbReference type="InterPro" id="IPR037010">
    <property type="entry name" value="VitB12-dep_Met_synth_activ_sf"/>
</dbReference>
<accession>A0A9D1Q0P2</accession>
<dbReference type="GO" id="GO:0008705">
    <property type="term" value="F:methionine synthase activity"/>
    <property type="evidence" value="ECO:0007669"/>
    <property type="project" value="InterPro"/>
</dbReference>
<proteinExistence type="predicted"/>
<sequence>MNVRREDMLRYLGSAGLTPDERLTARMDEAVAETLAASSPRHVYRRLPLTDSLPLSGNDVREALDGCREAVFFAFTLGTGPEEREARAFARGDSLGAALIDAAASCLIESYCDEVCEQIAKDENVTLTLRYSCGYGDWDLGRQADVLRLLDAQRRIGLHVSAGGVMVPQKSVTAVAGVLAEGYSPAARSSHTADKCARCAALSCPYRKAPASYGKEE</sequence>
<organism evidence="1 2">
    <name type="scientific">Candidatus Protoclostridium stercorigallinarum</name>
    <dbReference type="NCBI Taxonomy" id="2838741"/>
    <lineage>
        <taxon>Bacteria</taxon>
        <taxon>Bacillati</taxon>
        <taxon>Bacillota</taxon>
        <taxon>Clostridia</taxon>
        <taxon>Candidatus Protoclostridium</taxon>
    </lineage>
</organism>
<protein>
    <recommendedName>
        <fullName evidence="3">Vitamin B12 dependent methionine synthase activation subunit</fullName>
    </recommendedName>
</protein>
<evidence type="ECO:0000313" key="1">
    <source>
        <dbReference type="EMBL" id="HIW02072.1"/>
    </source>
</evidence>
<dbReference type="Proteomes" id="UP000823990">
    <property type="component" value="Unassembled WGS sequence"/>
</dbReference>
<dbReference type="Gene3D" id="3.40.109.40">
    <property type="match status" value="1"/>
</dbReference>
<name>A0A9D1Q0P2_9FIRM</name>
<dbReference type="AlphaFoldDB" id="A0A9D1Q0P2"/>
<gene>
    <name evidence="1" type="ORF">H9892_01890</name>
</gene>
<comment type="caution">
    <text evidence="1">The sequence shown here is derived from an EMBL/GenBank/DDBJ whole genome shotgun (WGS) entry which is preliminary data.</text>
</comment>
<evidence type="ECO:0008006" key="3">
    <source>
        <dbReference type="Google" id="ProtNLM"/>
    </source>
</evidence>